<feature type="signal peptide" evidence="2">
    <location>
        <begin position="1"/>
        <end position="18"/>
    </location>
</feature>
<feature type="compositionally biased region" description="Low complexity" evidence="1">
    <location>
        <begin position="60"/>
        <end position="87"/>
    </location>
</feature>
<reference evidence="3 4" key="1">
    <citation type="submission" date="2014-03" db="EMBL/GenBank/DDBJ databases">
        <title>Genome sequence of Clostridium litorale W6, DSM 5388.</title>
        <authorList>
            <person name="Poehlein A."/>
            <person name="Jagirdar A."/>
            <person name="Khonsari B."/>
            <person name="Chibani C.M."/>
            <person name="Gutierrez Gutierrez D.A."/>
            <person name="Davydova E."/>
            <person name="Alghaithi H.S."/>
            <person name="Nair K.P."/>
            <person name="Dhamotharan K."/>
            <person name="Chandran L."/>
            <person name="G W."/>
            <person name="Daniel R."/>
        </authorList>
    </citation>
    <scope>NUCLEOTIDE SEQUENCE [LARGE SCALE GENOMIC DNA]</scope>
    <source>
        <strain evidence="3 4">W6</strain>
    </source>
</reference>
<dbReference type="AlphaFoldDB" id="A0A069RNK1"/>
<feature type="compositionally biased region" description="Acidic residues" evidence="1">
    <location>
        <begin position="46"/>
        <end position="59"/>
    </location>
</feature>
<evidence type="ECO:0008006" key="5">
    <source>
        <dbReference type="Google" id="ProtNLM"/>
    </source>
</evidence>
<evidence type="ECO:0000313" key="3">
    <source>
        <dbReference type="EMBL" id="KDR95767.1"/>
    </source>
</evidence>
<comment type="caution">
    <text evidence="3">The sequence shown here is derived from an EMBL/GenBank/DDBJ whole genome shotgun (WGS) entry which is preliminary data.</text>
</comment>
<feature type="compositionally biased region" description="Polar residues" evidence="1">
    <location>
        <begin position="88"/>
        <end position="107"/>
    </location>
</feature>
<proteinExistence type="predicted"/>
<keyword evidence="2" id="KW-0732">Signal</keyword>
<sequence length="170" mass="18458">MKKISLMMAMLVISLVTAGCMQSKVEEEKIEDDVTVQTVEQTSPDPLEEESQASEEPSESSDSNVSSTNTDKAPAATAAPVKKSSSVQTDNKSTTNQSPDSNASANRASEEKVADSSKLENKEAVSGDDMAQKRGDIRADLDKQVEDGTLTPEERDQMLEDMKSRKKNRN</sequence>
<keyword evidence="4" id="KW-1185">Reference proteome</keyword>
<evidence type="ECO:0000256" key="1">
    <source>
        <dbReference type="SAM" id="MobiDB-lite"/>
    </source>
</evidence>
<feature type="chain" id="PRO_5038435025" description="Lipoprotein" evidence="2">
    <location>
        <begin position="19"/>
        <end position="170"/>
    </location>
</feature>
<feature type="compositionally biased region" description="Basic and acidic residues" evidence="1">
    <location>
        <begin position="108"/>
        <end position="163"/>
    </location>
</feature>
<dbReference type="PROSITE" id="PS51257">
    <property type="entry name" value="PROKAR_LIPOPROTEIN"/>
    <property type="match status" value="1"/>
</dbReference>
<dbReference type="RefSeq" id="WP_038264306.1">
    <property type="nucleotide sequence ID" value="NZ_JJMM01000010.1"/>
</dbReference>
<accession>A0A069RNK1</accession>
<dbReference type="Proteomes" id="UP000027946">
    <property type="component" value="Unassembled WGS sequence"/>
</dbReference>
<gene>
    <name evidence="3" type="ORF">CLIT_10c04940</name>
</gene>
<evidence type="ECO:0000256" key="2">
    <source>
        <dbReference type="SAM" id="SignalP"/>
    </source>
</evidence>
<dbReference type="EMBL" id="JJMM01000010">
    <property type="protein sequence ID" value="KDR95767.1"/>
    <property type="molecule type" value="Genomic_DNA"/>
</dbReference>
<feature type="region of interest" description="Disordered" evidence="1">
    <location>
        <begin position="27"/>
        <end position="170"/>
    </location>
</feature>
<name>A0A069RNK1_PEPLI</name>
<feature type="compositionally biased region" description="Polar residues" evidence="1">
    <location>
        <begin position="35"/>
        <end position="44"/>
    </location>
</feature>
<organism evidence="3 4">
    <name type="scientific">Peptoclostridium litorale DSM 5388</name>
    <dbReference type="NCBI Taxonomy" id="1121324"/>
    <lineage>
        <taxon>Bacteria</taxon>
        <taxon>Bacillati</taxon>
        <taxon>Bacillota</taxon>
        <taxon>Clostridia</taxon>
        <taxon>Peptostreptococcales</taxon>
        <taxon>Peptoclostridiaceae</taxon>
        <taxon>Peptoclostridium</taxon>
    </lineage>
</organism>
<dbReference type="STRING" id="1121324.CLIT_10c04940"/>
<evidence type="ECO:0000313" key="4">
    <source>
        <dbReference type="Proteomes" id="UP000027946"/>
    </source>
</evidence>
<protein>
    <recommendedName>
        <fullName evidence="5">Lipoprotein</fullName>
    </recommendedName>
</protein>